<dbReference type="PANTHER" id="PTHR15549">
    <property type="entry name" value="PAIRED IMMUNOGLOBULIN-LIKE TYPE 2 RECEPTOR"/>
    <property type="match status" value="1"/>
</dbReference>
<comment type="caution">
    <text evidence="8">The sequence shown here is derived from an EMBL/GenBank/DDBJ whole genome shotgun (WGS) entry which is preliminary data.</text>
</comment>
<accession>A0A9P4UTG9</accession>
<keyword evidence="3 6" id="KW-1133">Transmembrane helix</keyword>
<dbReference type="EMBL" id="ML996310">
    <property type="protein sequence ID" value="KAF2727812.1"/>
    <property type="molecule type" value="Genomic_DNA"/>
</dbReference>
<feature type="transmembrane region" description="Helical" evidence="6">
    <location>
        <begin position="195"/>
        <end position="218"/>
    </location>
</feature>
<evidence type="ECO:0000256" key="4">
    <source>
        <dbReference type="ARBA" id="ARBA00023136"/>
    </source>
</evidence>
<name>A0A9P4UTG9_9PLEO</name>
<evidence type="ECO:0000313" key="8">
    <source>
        <dbReference type="EMBL" id="KAF2727812.1"/>
    </source>
</evidence>
<keyword evidence="9" id="KW-1185">Reference proteome</keyword>
<feature type="signal peptide" evidence="7">
    <location>
        <begin position="1"/>
        <end position="18"/>
    </location>
</feature>
<evidence type="ECO:0000256" key="7">
    <source>
        <dbReference type="SAM" id="SignalP"/>
    </source>
</evidence>
<dbReference type="GO" id="GO:0071944">
    <property type="term" value="C:cell periphery"/>
    <property type="evidence" value="ECO:0007669"/>
    <property type="project" value="UniProtKB-ARBA"/>
</dbReference>
<evidence type="ECO:0000256" key="6">
    <source>
        <dbReference type="SAM" id="Phobius"/>
    </source>
</evidence>
<dbReference type="OrthoDB" id="3945612at2759"/>
<sequence>MARIALLLSLLFTRGIWAEYDQFFFASQSSNWTCGDLGYKCPPPRACVHDTTLDKFYCCTNGDADGICWSGATDCGANNQPEGNQIGCSSGENAFCCLANREECTQTYNQINICWATANTNPFANFSDKVMNETFSSISSARPQASTLSFNPQRLLSTSVSSATATADPATTPTDAPSPSTSSNSDSDSGLSGGAIGGIVVGVVGGLAIIGLGAFFFWRRGNKKIAPGNELDGTSNPYAGQGYGAVPHNMQQEKYAQHGQGVVPGQQYYPPAEMDANAHAPVEVEGSGPVANVQPTR</sequence>
<feature type="chain" id="PRO_5040440283" evidence="7">
    <location>
        <begin position="19"/>
        <end position="297"/>
    </location>
</feature>
<evidence type="ECO:0000256" key="5">
    <source>
        <dbReference type="SAM" id="MobiDB-lite"/>
    </source>
</evidence>
<keyword evidence="7" id="KW-0732">Signal</keyword>
<evidence type="ECO:0000256" key="2">
    <source>
        <dbReference type="ARBA" id="ARBA00022692"/>
    </source>
</evidence>
<feature type="region of interest" description="Disordered" evidence="5">
    <location>
        <begin position="160"/>
        <end position="189"/>
    </location>
</feature>
<protein>
    <submittedName>
        <fullName evidence="8">Uncharacterized protein</fullName>
    </submittedName>
</protein>
<dbReference type="InterPro" id="IPR051694">
    <property type="entry name" value="Immunoregulatory_rcpt-like"/>
</dbReference>
<gene>
    <name evidence="8" type="ORF">EJ04DRAFT_529124</name>
</gene>
<evidence type="ECO:0000313" key="9">
    <source>
        <dbReference type="Proteomes" id="UP000799444"/>
    </source>
</evidence>
<dbReference type="GO" id="GO:0016020">
    <property type="term" value="C:membrane"/>
    <property type="evidence" value="ECO:0007669"/>
    <property type="project" value="UniProtKB-SubCell"/>
</dbReference>
<reference evidence="8" key="1">
    <citation type="journal article" date="2020" name="Stud. Mycol.">
        <title>101 Dothideomycetes genomes: a test case for predicting lifestyles and emergence of pathogens.</title>
        <authorList>
            <person name="Haridas S."/>
            <person name="Albert R."/>
            <person name="Binder M."/>
            <person name="Bloem J."/>
            <person name="Labutti K."/>
            <person name="Salamov A."/>
            <person name="Andreopoulos B."/>
            <person name="Baker S."/>
            <person name="Barry K."/>
            <person name="Bills G."/>
            <person name="Bluhm B."/>
            <person name="Cannon C."/>
            <person name="Castanera R."/>
            <person name="Culley D."/>
            <person name="Daum C."/>
            <person name="Ezra D."/>
            <person name="Gonzalez J."/>
            <person name="Henrissat B."/>
            <person name="Kuo A."/>
            <person name="Liang C."/>
            <person name="Lipzen A."/>
            <person name="Lutzoni F."/>
            <person name="Magnuson J."/>
            <person name="Mondo S."/>
            <person name="Nolan M."/>
            <person name="Ohm R."/>
            <person name="Pangilinan J."/>
            <person name="Park H.-J."/>
            <person name="Ramirez L."/>
            <person name="Alfaro M."/>
            <person name="Sun H."/>
            <person name="Tritt A."/>
            <person name="Yoshinaga Y."/>
            <person name="Zwiers L.-H."/>
            <person name="Turgeon B."/>
            <person name="Goodwin S."/>
            <person name="Spatafora J."/>
            <person name="Crous P."/>
            <person name="Grigoriev I."/>
        </authorList>
    </citation>
    <scope>NUCLEOTIDE SEQUENCE</scope>
    <source>
        <strain evidence="8">CBS 125425</strain>
    </source>
</reference>
<organism evidence="8 9">
    <name type="scientific">Polyplosphaeria fusca</name>
    <dbReference type="NCBI Taxonomy" id="682080"/>
    <lineage>
        <taxon>Eukaryota</taxon>
        <taxon>Fungi</taxon>
        <taxon>Dikarya</taxon>
        <taxon>Ascomycota</taxon>
        <taxon>Pezizomycotina</taxon>
        <taxon>Dothideomycetes</taxon>
        <taxon>Pleosporomycetidae</taxon>
        <taxon>Pleosporales</taxon>
        <taxon>Tetraplosphaeriaceae</taxon>
        <taxon>Polyplosphaeria</taxon>
    </lineage>
</organism>
<evidence type="ECO:0000256" key="1">
    <source>
        <dbReference type="ARBA" id="ARBA00004167"/>
    </source>
</evidence>
<keyword evidence="2 6" id="KW-0812">Transmembrane</keyword>
<proteinExistence type="predicted"/>
<dbReference type="Proteomes" id="UP000799444">
    <property type="component" value="Unassembled WGS sequence"/>
</dbReference>
<dbReference type="PANTHER" id="PTHR15549:SF6">
    <property type="entry name" value="MID2 DOMAIN-CONTAINING PROTEIN"/>
    <property type="match status" value="1"/>
</dbReference>
<evidence type="ECO:0000256" key="3">
    <source>
        <dbReference type="ARBA" id="ARBA00022989"/>
    </source>
</evidence>
<dbReference type="AlphaFoldDB" id="A0A9P4UTG9"/>
<comment type="subcellular location">
    <subcellularLocation>
        <location evidence="1">Membrane</location>
        <topology evidence="1">Single-pass membrane protein</topology>
    </subcellularLocation>
</comment>
<keyword evidence="4 6" id="KW-0472">Membrane</keyword>